<sequence>MRETKTPHMKEFEGHSPIEKEREVSLIEAFCDSLFKVHLTRHALKELDRRNSRERRRSPANNTIAVDLELRRSGINSAHLRIFARNGGPELHDIRGYRKPRIEQAIETMNLPSHCASDKETSRNTKSSLNSSAHGVKFKEKHYDNVIYEWSYTYSSECPRLKAGNLEELKNIVFGPLRFASGIPIDEQAHIRFCQRDSGSIHRIALDKGCIPLHCRRAPHP</sequence>
<accession>A0ABR4A8H5</accession>
<proteinExistence type="predicted"/>
<organism evidence="1 2">
    <name type="scientific">Stereocaulon virgatum</name>
    <dbReference type="NCBI Taxonomy" id="373712"/>
    <lineage>
        <taxon>Eukaryota</taxon>
        <taxon>Fungi</taxon>
        <taxon>Dikarya</taxon>
        <taxon>Ascomycota</taxon>
        <taxon>Pezizomycotina</taxon>
        <taxon>Lecanoromycetes</taxon>
        <taxon>OSLEUM clade</taxon>
        <taxon>Lecanoromycetidae</taxon>
        <taxon>Lecanorales</taxon>
        <taxon>Lecanorineae</taxon>
        <taxon>Stereocaulaceae</taxon>
        <taxon>Stereocaulon</taxon>
    </lineage>
</organism>
<evidence type="ECO:0000313" key="1">
    <source>
        <dbReference type="EMBL" id="KAL2042172.1"/>
    </source>
</evidence>
<comment type="caution">
    <text evidence="1">The sequence shown here is derived from an EMBL/GenBank/DDBJ whole genome shotgun (WGS) entry which is preliminary data.</text>
</comment>
<keyword evidence="2" id="KW-1185">Reference proteome</keyword>
<evidence type="ECO:0000313" key="2">
    <source>
        <dbReference type="Proteomes" id="UP001590950"/>
    </source>
</evidence>
<dbReference type="Proteomes" id="UP001590950">
    <property type="component" value="Unassembled WGS sequence"/>
</dbReference>
<name>A0ABR4A8H5_9LECA</name>
<dbReference type="EMBL" id="JBEFKJ010000015">
    <property type="protein sequence ID" value="KAL2042172.1"/>
    <property type="molecule type" value="Genomic_DNA"/>
</dbReference>
<reference evidence="1 2" key="1">
    <citation type="submission" date="2024-09" db="EMBL/GenBank/DDBJ databases">
        <title>Rethinking Asexuality: The Enigmatic Case of Functional Sexual Genes in Lepraria (Stereocaulaceae).</title>
        <authorList>
            <person name="Doellman M."/>
            <person name="Sun Y."/>
            <person name="Barcenas-Pena A."/>
            <person name="Lumbsch H.T."/>
            <person name="Grewe F."/>
        </authorList>
    </citation>
    <scope>NUCLEOTIDE SEQUENCE [LARGE SCALE GENOMIC DNA]</scope>
    <source>
        <strain evidence="1 2">Mercado 3170</strain>
    </source>
</reference>
<protein>
    <submittedName>
        <fullName evidence="1">Uncharacterized protein</fullName>
    </submittedName>
</protein>
<gene>
    <name evidence="1" type="ORF">N7G274_005360</name>
</gene>